<evidence type="ECO:0000313" key="8">
    <source>
        <dbReference type="EMBL" id="GJQ08214.1"/>
    </source>
</evidence>
<organism evidence="8 9">
    <name type="scientific">Galdieria partita</name>
    <dbReference type="NCBI Taxonomy" id="83374"/>
    <lineage>
        <taxon>Eukaryota</taxon>
        <taxon>Rhodophyta</taxon>
        <taxon>Bangiophyceae</taxon>
        <taxon>Galdieriales</taxon>
        <taxon>Galdieriaceae</taxon>
        <taxon>Galdieria</taxon>
    </lineage>
</organism>
<feature type="transmembrane region" description="Helical" evidence="7">
    <location>
        <begin position="492"/>
        <end position="512"/>
    </location>
</feature>
<evidence type="ECO:0000256" key="3">
    <source>
        <dbReference type="ARBA" id="ARBA00022448"/>
    </source>
</evidence>
<keyword evidence="9" id="KW-1185">Reference proteome</keyword>
<accession>A0A9C7UM31</accession>
<dbReference type="Proteomes" id="UP001061958">
    <property type="component" value="Unassembled WGS sequence"/>
</dbReference>
<name>A0A9C7UM31_9RHOD</name>
<feature type="transmembrane region" description="Helical" evidence="7">
    <location>
        <begin position="281"/>
        <end position="299"/>
    </location>
</feature>
<evidence type="ECO:0000256" key="1">
    <source>
        <dbReference type="ARBA" id="ARBA00004141"/>
    </source>
</evidence>
<comment type="caution">
    <text evidence="8">The sequence shown here is derived from an EMBL/GenBank/DDBJ whole genome shotgun (WGS) entry which is preliminary data.</text>
</comment>
<feature type="transmembrane region" description="Helical" evidence="7">
    <location>
        <begin position="532"/>
        <end position="552"/>
    </location>
</feature>
<evidence type="ECO:0000256" key="5">
    <source>
        <dbReference type="ARBA" id="ARBA00022989"/>
    </source>
</evidence>
<evidence type="ECO:0000256" key="7">
    <source>
        <dbReference type="SAM" id="Phobius"/>
    </source>
</evidence>
<keyword evidence="6 7" id="KW-0472">Membrane</keyword>
<dbReference type="NCBIfam" id="TIGR00801">
    <property type="entry name" value="ncs2"/>
    <property type="match status" value="1"/>
</dbReference>
<gene>
    <name evidence="8" type="ORF">GpartN1_g5.t1</name>
</gene>
<comment type="similarity">
    <text evidence="2">Belongs to the nucleobase:cation symporter-2 (NCS2) (TC 2.A.40) family.</text>
</comment>
<dbReference type="PANTHER" id="PTHR42810:SF2">
    <property type="entry name" value="PURINE PERMEASE C1399.01C-RELATED"/>
    <property type="match status" value="1"/>
</dbReference>
<dbReference type="InterPro" id="IPR006043">
    <property type="entry name" value="NCS2"/>
</dbReference>
<dbReference type="PANTHER" id="PTHR42810">
    <property type="entry name" value="PURINE PERMEASE C1399.01C-RELATED"/>
    <property type="match status" value="1"/>
</dbReference>
<sequence length="593" mass="64286">MKTDNRNRIIKAYECILKKVTTRHGWLGNYEYGRLFTPRIPYLIHSKTTPPFLAHKEELPILAAIIVGFQHALAMMGGIITVPLILSGSGSNNLNLDDSYRTYMVSSALIASGILSIIQITGIKIGRTGYQLGTGLISVVGTSFTTLPVAQATFANIRRHGEYGCSEQGSCPNAFGAMLGTMMVCCWLEVAISFLPPKVLRRIFPPIVTGSVVILIGASLVSSGFQDWAGGSGTCYNYARAVANLQSLGVQNISSFLPSTMGVCPSSDYSYQKYPWGDAKWIGLGSIVFLTIIVIEIFGSPFMRTAEIMIGFLLGLLISSVLNYTNIESVQNAPAVTFLWTKTFPIRFYPPAVIPLLIVFVVLAIEAMGDVTASMEASQLPVQGLEANQRLQGGILSDGLNAFLGALMTTFPYSTFAQNNGVIAMTRCANIWAGYWCCFFLILFGIFSKISALFVAIPDAVLGGMTTFLFANVVTSGIRILCFVEWTRRSRFIVACTLTIGLGATLLPDWFSSVIPSSQNSALQGLIQGINIIMSTGFCIGAFLAIFLHLILPVDEECEKTSSNTQEKQSSSVENSFVIQSLIDESVKSELSI</sequence>
<feature type="transmembrane region" description="Helical" evidence="7">
    <location>
        <begin position="174"/>
        <end position="195"/>
    </location>
</feature>
<reference evidence="8" key="2">
    <citation type="submission" date="2022-01" db="EMBL/GenBank/DDBJ databases">
        <authorList>
            <person name="Hirooka S."/>
            <person name="Miyagishima S.Y."/>
        </authorList>
    </citation>
    <scope>NUCLEOTIDE SEQUENCE</scope>
    <source>
        <strain evidence="8">NBRC 102759</strain>
    </source>
</reference>
<feature type="transmembrane region" description="Helical" evidence="7">
    <location>
        <begin position="460"/>
        <end position="480"/>
    </location>
</feature>
<feature type="transmembrane region" description="Helical" evidence="7">
    <location>
        <begin position="132"/>
        <end position="154"/>
    </location>
</feature>
<reference evidence="8" key="1">
    <citation type="journal article" date="2022" name="Proc. Natl. Acad. Sci. U.S.A.">
        <title>Life cycle and functional genomics of the unicellular red alga Galdieria for elucidating algal and plant evolution and industrial use.</title>
        <authorList>
            <person name="Hirooka S."/>
            <person name="Itabashi T."/>
            <person name="Ichinose T.M."/>
            <person name="Onuma R."/>
            <person name="Fujiwara T."/>
            <person name="Yamashita S."/>
            <person name="Jong L.W."/>
            <person name="Tomita R."/>
            <person name="Iwane A.H."/>
            <person name="Miyagishima S.Y."/>
        </authorList>
    </citation>
    <scope>NUCLEOTIDE SEQUENCE</scope>
    <source>
        <strain evidence="8">NBRC 102759</strain>
    </source>
</reference>
<feature type="transmembrane region" description="Helical" evidence="7">
    <location>
        <begin position="433"/>
        <end position="454"/>
    </location>
</feature>
<protein>
    <recommendedName>
        <fullName evidence="10">Purine permease</fullName>
    </recommendedName>
</protein>
<dbReference type="AlphaFoldDB" id="A0A9C7UM31"/>
<feature type="transmembrane region" description="Helical" evidence="7">
    <location>
        <begin position="207"/>
        <end position="225"/>
    </location>
</feature>
<keyword evidence="4 7" id="KW-0812">Transmembrane</keyword>
<evidence type="ECO:0000313" key="9">
    <source>
        <dbReference type="Proteomes" id="UP001061958"/>
    </source>
</evidence>
<dbReference type="PROSITE" id="PS01116">
    <property type="entry name" value="XANTH_URACIL_PERMASE"/>
    <property type="match status" value="1"/>
</dbReference>
<keyword evidence="3" id="KW-0813">Transport</keyword>
<dbReference type="GO" id="GO:0005886">
    <property type="term" value="C:plasma membrane"/>
    <property type="evidence" value="ECO:0007669"/>
    <property type="project" value="TreeGrafter"/>
</dbReference>
<proteinExistence type="inferred from homology"/>
<dbReference type="EMBL" id="BQMJ01000001">
    <property type="protein sequence ID" value="GJQ08214.1"/>
    <property type="molecule type" value="Genomic_DNA"/>
</dbReference>
<feature type="transmembrane region" description="Helical" evidence="7">
    <location>
        <begin position="346"/>
        <end position="365"/>
    </location>
</feature>
<evidence type="ECO:0000256" key="2">
    <source>
        <dbReference type="ARBA" id="ARBA00008821"/>
    </source>
</evidence>
<evidence type="ECO:0000256" key="4">
    <source>
        <dbReference type="ARBA" id="ARBA00022692"/>
    </source>
</evidence>
<feature type="transmembrane region" description="Helical" evidence="7">
    <location>
        <begin position="59"/>
        <end position="80"/>
    </location>
</feature>
<feature type="transmembrane region" description="Helical" evidence="7">
    <location>
        <begin position="100"/>
        <end position="120"/>
    </location>
</feature>
<evidence type="ECO:0008006" key="10">
    <source>
        <dbReference type="Google" id="ProtNLM"/>
    </source>
</evidence>
<dbReference type="OrthoDB" id="1641903at2759"/>
<keyword evidence="5 7" id="KW-1133">Transmembrane helix</keyword>
<dbReference type="InterPro" id="IPR006042">
    <property type="entry name" value="Xan_ur_permease"/>
</dbReference>
<comment type="subcellular location">
    <subcellularLocation>
        <location evidence="1">Membrane</location>
        <topology evidence="1">Multi-pass membrane protein</topology>
    </subcellularLocation>
</comment>
<dbReference type="Pfam" id="PF00860">
    <property type="entry name" value="Xan_ur_permease"/>
    <property type="match status" value="2"/>
</dbReference>
<feature type="transmembrane region" description="Helical" evidence="7">
    <location>
        <begin position="306"/>
        <end position="326"/>
    </location>
</feature>
<dbReference type="GO" id="GO:0042907">
    <property type="term" value="F:xanthine transmembrane transporter activity"/>
    <property type="evidence" value="ECO:0007669"/>
    <property type="project" value="TreeGrafter"/>
</dbReference>
<evidence type="ECO:0000256" key="6">
    <source>
        <dbReference type="ARBA" id="ARBA00023136"/>
    </source>
</evidence>